<evidence type="ECO:0000256" key="4">
    <source>
        <dbReference type="ARBA" id="ARBA00022729"/>
    </source>
</evidence>
<dbReference type="AlphaFoldDB" id="A0A6H5GK62"/>
<dbReference type="OrthoDB" id="509138at2759"/>
<name>A0A6H5GK62_9HEMI</name>
<comment type="subcellular location">
    <subcellularLocation>
        <location evidence="1">Nucleus inner membrane</location>
        <topology evidence="1">Multi-pass membrane protein</topology>
        <orientation evidence="1">Nucleoplasmic side</orientation>
    </subcellularLocation>
</comment>
<feature type="non-terminal residue" evidence="9">
    <location>
        <position position="545"/>
    </location>
</feature>
<organism evidence="9 10">
    <name type="scientific">Nesidiocoris tenuis</name>
    <dbReference type="NCBI Taxonomy" id="355587"/>
    <lineage>
        <taxon>Eukaryota</taxon>
        <taxon>Metazoa</taxon>
        <taxon>Ecdysozoa</taxon>
        <taxon>Arthropoda</taxon>
        <taxon>Hexapoda</taxon>
        <taxon>Insecta</taxon>
        <taxon>Pterygota</taxon>
        <taxon>Neoptera</taxon>
        <taxon>Paraneoptera</taxon>
        <taxon>Hemiptera</taxon>
        <taxon>Heteroptera</taxon>
        <taxon>Panheteroptera</taxon>
        <taxon>Cimicomorpha</taxon>
        <taxon>Miridae</taxon>
        <taxon>Dicyphina</taxon>
        <taxon>Nesidiocoris</taxon>
    </lineage>
</organism>
<dbReference type="PANTHER" id="PTHR13598:SF1">
    <property type="entry name" value="AT07567P-RELATED"/>
    <property type="match status" value="1"/>
</dbReference>
<proteinExistence type="inferred from homology"/>
<evidence type="ECO:0000256" key="3">
    <source>
        <dbReference type="ARBA" id="ARBA00022692"/>
    </source>
</evidence>
<evidence type="ECO:0000256" key="2">
    <source>
        <dbReference type="ARBA" id="ARBA00005748"/>
    </source>
</evidence>
<evidence type="ECO:0000256" key="7">
    <source>
        <dbReference type="ARBA" id="ARBA00023242"/>
    </source>
</evidence>
<dbReference type="EMBL" id="CADCXU010013484">
    <property type="protein sequence ID" value="CAB0003411.1"/>
    <property type="molecule type" value="Genomic_DNA"/>
</dbReference>
<keyword evidence="4" id="KW-0732">Signal</keyword>
<evidence type="ECO:0000256" key="6">
    <source>
        <dbReference type="ARBA" id="ARBA00023136"/>
    </source>
</evidence>
<protein>
    <submittedName>
        <fullName evidence="9">Uncharacterized protein</fullName>
    </submittedName>
</protein>
<reference evidence="9 10" key="1">
    <citation type="submission" date="2020-02" db="EMBL/GenBank/DDBJ databases">
        <authorList>
            <person name="Ferguson B K."/>
        </authorList>
    </citation>
    <scope>NUCLEOTIDE SEQUENCE [LARGE SCALE GENOMIC DNA]</scope>
</reference>
<accession>A0A6H5GK62</accession>
<dbReference type="Proteomes" id="UP000479000">
    <property type="component" value="Unassembled WGS sequence"/>
</dbReference>
<sequence length="545" mass="61602">MFFQIHLSLAPDQYTYYVAPTKDEVVSKFTNDVSSWAFNMFALKRKSIKINPFNSTCKPVMFGFLAGGWTVSMYMAHLVWDNIRTLLVDHKVYVLYYVLATGTISFYVCYRLGPVSDPRSMDLIKWTLQITEKLLALFHRTATRSPALCYRLPPKPLLGCFYQIATRTPTSSVFTQLTPRALGPQLWNMAFDKLLEALEIVGFPVTASADEAVVLVEGGCRRALEAGGAGVSGILEAWSVSSKLEFCKSMSKWMLLKGHLDPRRGPHMCGEGMRGTQRVRYLGVTLTSGLRLGDQVEEICKPPATGAPNLIQSTTGWLDLMRGSRQVPFRRSEFHQLEQSLLDRRRSGRREESVANAPHERVEQFRLFGFDVAPDRRHREEEAFDLEIEQFIGNHKNGLSRKKKKKTGDAGWPGGAYFGQVLMKLGIKIILDLHTLHSSWNWIVSYKQRTRTSIVSESRKLDINEIITSTFLDSRLESRPAMGMFSKSENNLRSSGGVSWKAPLVFTIEERSISFMSKESNFSGHPFARGHQLNSVPAPKPHAYQ</sequence>
<gene>
    <name evidence="9" type="ORF">NTEN_LOCUS8945</name>
</gene>
<feature type="transmembrane region" description="Helical" evidence="8">
    <location>
        <begin position="60"/>
        <end position="80"/>
    </location>
</feature>
<evidence type="ECO:0000256" key="5">
    <source>
        <dbReference type="ARBA" id="ARBA00022989"/>
    </source>
</evidence>
<keyword evidence="3 8" id="KW-0812">Transmembrane</keyword>
<keyword evidence="7" id="KW-0539">Nucleus</keyword>
<keyword evidence="5 8" id="KW-1133">Transmembrane helix</keyword>
<keyword evidence="10" id="KW-1185">Reference proteome</keyword>
<dbReference type="GO" id="GO:0005637">
    <property type="term" value="C:nuclear inner membrane"/>
    <property type="evidence" value="ECO:0007669"/>
    <property type="project" value="UniProtKB-SubCell"/>
</dbReference>
<comment type="similarity">
    <text evidence="2">Belongs to the NEMP family.</text>
</comment>
<evidence type="ECO:0000313" key="10">
    <source>
        <dbReference type="Proteomes" id="UP000479000"/>
    </source>
</evidence>
<evidence type="ECO:0000313" key="9">
    <source>
        <dbReference type="EMBL" id="CAB0003411.1"/>
    </source>
</evidence>
<dbReference type="InterPro" id="IPR019358">
    <property type="entry name" value="NEMP_fam"/>
</dbReference>
<feature type="transmembrane region" description="Helical" evidence="8">
    <location>
        <begin position="92"/>
        <end position="113"/>
    </location>
</feature>
<dbReference type="Pfam" id="PF10225">
    <property type="entry name" value="NEMP"/>
    <property type="match status" value="1"/>
</dbReference>
<dbReference type="PANTHER" id="PTHR13598">
    <property type="entry name" value="AT07567P-RELATED"/>
    <property type="match status" value="1"/>
</dbReference>
<evidence type="ECO:0000256" key="8">
    <source>
        <dbReference type="SAM" id="Phobius"/>
    </source>
</evidence>
<keyword evidence="6 8" id="KW-0472">Membrane</keyword>
<evidence type="ECO:0000256" key="1">
    <source>
        <dbReference type="ARBA" id="ARBA00004575"/>
    </source>
</evidence>